<protein>
    <submittedName>
        <fullName evidence="2">Uncharacterized protein</fullName>
    </submittedName>
</protein>
<feature type="chain" id="PRO_5002433800" evidence="1">
    <location>
        <begin position="27"/>
        <end position="58"/>
    </location>
</feature>
<evidence type="ECO:0000256" key="1">
    <source>
        <dbReference type="SAM" id="SignalP"/>
    </source>
</evidence>
<keyword evidence="1" id="KW-0732">Signal</keyword>
<reference evidence="2" key="2">
    <citation type="journal article" date="2015" name="Fish Shellfish Immunol.">
        <title>Early steps in the European eel (Anguilla anguilla)-Vibrio vulnificus interaction in the gills: Role of the RtxA13 toxin.</title>
        <authorList>
            <person name="Callol A."/>
            <person name="Pajuelo D."/>
            <person name="Ebbesson L."/>
            <person name="Teles M."/>
            <person name="MacKenzie S."/>
            <person name="Amaro C."/>
        </authorList>
    </citation>
    <scope>NUCLEOTIDE SEQUENCE</scope>
</reference>
<dbReference type="EMBL" id="GBXM01045555">
    <property type="protein sequence ID" value="JAH63022.1"/>
    <property type="molecule type" value="Transcribed_RNA"/>
</dbReference>
<reference evidence="2" key="1">
    <citation type="submission" date="2014-11" db="EMBL/GenBank/DDBJ databases">
        <authorList>
            <person name="Amaro Gonzalez C."/>
        </authorList>
    </citation>
    <scope>NUCLEOTIDE SEQUENCE</scope>
</reference>
<proteinExistence type="predicted"/>
<organism evidence="2">
    <name type="scientific">Anguilla anguilla</name>
    <name type="common">European freshwater eel</name>
    <name type="synonym">Muraena anguilla</name>
    <dbReference type="NCBI Taxonomy" id="7936"/>
    <lineage>
        <taxon>Eukaryota</taxon>
        <taxon>Metazoa</taxon>
        <taxon>Chordata</taxon>
        <taxon>Craniata</taxon>
        <taxon>Vertebrata</taxon>
        <taxon>Euteleostomi</taxon>
        <taxon>Actinopterygii</taxon>
        <taxon>Neopterygii</taxon>
        <taxon>Teleostei</taxon>
        <taxon>Anguilliformes</taxon>
        <taxon>Anguillidae</taxon>
        <taxon>Anguilla</taxon>
    </lineage>
</organism>
<feature type="signal peptide" evidence="1">
    <location>
        <begin position="1"/>
        <end position="26"/>
    </location>
</feature>
<name>A0A0E9UBC4_ANGAN</name>
<accession>A0A0E9UBC4</accession>
<sequence length="58" mass="6253">MRDKVGPVTPVVLSLVFELLLKVTHCFIRTGVGGGHFILTHLPHSAPSCPAIELISTF</sequence>
<evidence type="ECO:0000313" key="2">
    <source>
        <dbReference type="EMBL" id="JAH63022.1"/>
    </source>
</evidence>
<dbReference type="AlphaFoldDB" id="A0A0E9UBC4"/>